<evidence type="ECO:0000313" key="4">
    <source>
        <dbReference type="Proteomes" id="UP001333710"/>
    </source>
</evidence>
<reference evidence="3" key="1">
    <citation type="submission" date="2023-01" db="EMBL/GenBank/DDBJ databases">
        <title>Complete genome sequence of Planctobacterium marinum strain Dej080120_11.</title>
        <authorList>
            <person name="Ueki S."/>
            <person name="Maruyama F."/>
        </authorList>
    </citation>
    <scope>NUCLEOTIDE SEQUENCE</scope>
    <source>
        <strain evidence="3">Dej080120_11</strain>
    </source>
</reference>
<dbReference type="GO" id="GO:0016491">
    <property type="term" value="F:oxidoreductase activity"/>
    <property type="evidence" value="ECO:0007669"/>
    <property type="project" value="UniProtKB-KW"/>
</dbReference>
<dbReference type="Gene3D" id="3.40.50.720">
    <property type="entry name" value="NAD(P)-binding Rossmann-like Domain"/>
    <property type="match status" value="1"/>
</dbReference>
<comment type="similarity">
    <text evidence="1">Belongs to the short-chain dehydrogenases/reductases (SDR) family.</text>
</comment>
<dbReference type="PRINTS" id="PR00081">
    <property type="entry name" value="GDHRDH"/>
</dbReference>
<dbReference type="Proteomes" id="UP001333710">
    <property type="component" value="Chromosome"/>
</dbReference>
<dbReference type="AlphaFoldDB" id="A0AA48HPD6"/>
<dbReference type="RefSeq" id="WP_338294585.1">
    <property type="nucleotide sequence ID" value="NZ_AP027272.1"/>
</dbReference>
<name>A0AA48HPD6_9ALTE</name>
<dbReference type="SUPFAM" id="SSF51735">
    <property type="entry name" value="NAD(P)-binding Rossmann-fold domains"/>
    <property type="match status" value="1"/>
</dbReference>
<organism evidence="3 4">
    <name type="scientific">Planctobacterium marinum</name>
    <dbReference type="NCBI Taxonomy" id="1631968"/>
    <lineage>
        <taxon>Bacteria</taxon>
        <taxon>Pseudomonadati</taxon>
        <taxon>Pseudomonadota</taxon>
        <taxon>Gammaproteobacteria</taxon>
        <taxon>Alteromonadales</taxon>
        <taxon>Alteromonadaceae</taxon>
        <taxon>Planctobacterium</taxon>
    </lineage>
</organism>
<dbReference type="GO" id="GO:0016020">
    <property type="term" value="C:membrane"/>
    <property type="evidence" value="ECO:0007669"/>
    <property type="project" value="TreeGrafter"/>
</dbReference>
<dbReference type="Pfam" id="PF00106">
    <property type="entry name" value="adh_short"/>
    <property type="match status" value="1"/>
</dbReference>
<sequence length="247" mass="26841">MKQILITGASSGIGEQLAKDYANQGWRVYACGRNSEKLQALQNKTSNLQALAFDVTEPEQIVQAASQIEGQLDLLLLNAGNCEYIDDPLHFDGALFERVIKVNLVAIGYCLETLLPKVRSGGQLAIVSSSAAYLPFPRASAYGTSKAGASYLAKTLAIELKPHNIDVSLISPGFVKTPLTDKNDFEMPMQVSVDFASNAIIKGLAKRKSEVHFPSRFTFFLKLLAALPAPIWKSIARKMLPSAQPQS</sequence>
<dbReference type="InterPro" id="IPR020904">
    <property type="entry name" value="Sc_DH/Rdtase_CS"/>
</dbReference>
<protein>
    <submittedName>
        <fullName evidence="3">Short-chain dehydrogenase</fullName>
    </submittedName>
</protein>
<dbReference type="InterPro" id="IPR002347">
    <property type="entry name" value="SDR_fam"/>
</dbReference>
<dbReference type="PROSITE" id="PS00061">
    <property type="entry name" value="ADH_SHORT"/>
    <property type="match status" value="1"/>
</dbReference>
<evidence type="ECO:0000313" key="3">
    <source>
        <dbReference type="EMBL" id="BDX08516.1"/>
    </source>
</evidence>
<evidence type="ECO:0000256" key="2">
    <source>
        <dbReference type="ARBA" id="ARBA00023002"/>
    </source>
</evidence>
<keyword evidence="4" id="KW-1185">Reference proteome</keyword>
<proteinExistence type="inferred from homology"/>
<dbReference type="EMBL" id="AP027272">
    <property type="protein sequence ID" value="BDX08516.1"/>
    <property type="molecule type" value="Genomic_DNA"/>
</dbReference>
<dbReference type="PANTHER" id="PTHR44196:SF1">
    <property type="entry name" value="DEHYDROGENASE_REDUCTASE SDR FAMILY MEMBER 7B"/>
    <property type="match status" value="1"/>
</dbReference>
<dbReference type="InterPro" id="IPR036291">
    <property type="entry name" value="NAD(P)-bd_dom_sf"/>
</dbReference>
<keyword evidence="2" id="KW-0560">Oxidoreductase</keyword>
<dbReference type="PANTHER" id="PTHR44196">
    <property type="entry name" value="DEHYDROGENASE/REDUCTASE SDR FAMILY MEMBER 7B"/>
    <property type="match status" value="1"/>
</dbReference>
<gene>
    <name evidence="3" type="ORF">MACH26_40370</name>
</gene>
<accession>A0AA48HPD6</accession>
<evidence type="ECO:0000256" key="1">
    <source>
        <dbReference type="ARBA" id="ARBA00006484"/>
    </source>
</evidence>
<dbReference type="KEGG" id="pmaw:MACH26_40370"/>